<evidence type="ECO:0000313" key="12">
    <source>
        <dbReference type="EMBL" id="NNJ27911.1"/>
    </source>
</evidence>
<comment type="similarity">
    <text evidence="9 11">Belongs to the fluoride channel Fluc/FEX (TC 1.A.43) family.</text>
</comment>
<gene>
    <name evidence="11 12" type="primary">crcB</name>
    <name evidence="11" type="synonym">fluC</name>
    <name evidence="12" type="ORF">LzC2_40220</name>
</gene>
<keyword evidence="11" id="KW-0915">Sodium</keyword>
<comment type="subcellular location">
    <subcellularLocation>
        <location evidence="1 11">Cell membrane</location>
        <topology evidence="1 11">Multi-pass membrane protein</topology>
    </subcellularLocation>
</comment>
<keyword evidence="6 11" id="KW-0406">Ion transport</keyword>
<keyword evidence="7 11" id="KW-0472">Membrane</keyword>
<keyword evidence="13" id="KW-1185">Reference proteome</keyword>
<dbReference type="PANTHER" id="PTHR28259:SF1">
    <property type="entry name" value="FLUORIDE EXPORT PROTEIN 1-RELATED"/>
    <property type="match status" value="1"/>
</dbReference>
<keyword evidence="2 11" id="KW-1003">Cell membrane</keyword>
<evidence type="ECO:0000256" key="6">
    <source>
        <dbReference type="ARBA" id="ARBA00023065"/>
    </source>
</evidence>
<dbReference type="Proteomes" id="UP000609651">
    <property type="component" value="Unassembled WGS sequence"/>
</dbReference>
<feature type="transmembrane region" description="Helical" evidence="11">
    <location>
        <begin position="94"/>
        <end position="114"/>
    </location>
</feature>
<evidence type="ECO:0000256" key="10">
    <source>
        <dbReference type="ARBA" id="ARBA00035585"/>
    </source>
</evidence>
<evidence type="ECO:0000313" key="13">
    <source>
        <dbReference type="Proteomes" id="UP000609651"/>
    </source>
</evidence>
<evidence type="ECO:0000256" key="2">
    <source>
        <dbReference type="ARBA" id="ARBA00022475"/>
    </source>
</evidence>
<dbReference type="EMBL" id="WTPX01000230">
    <property type="protein sequence ID" value="NNJ27911.1"/>
    <property type="molecule type" value="Genomic_DNA"/>
</dbReference>
<evidence type="ECO:0000256" key="7">
    <source>
        <dbReference type="ARBA" id="ARBA00023136"/>
    </source>
</evidence>
<dbReference type="InterPro" id="IPR003691">
    <property type="entry name" value="FluC"/>
</dbReference>
<dbReference type="HAMAP" id="MF_00454">
    <property type="entry name" value="FluC"/>
    <property type="match status" value="1"/>
</dbReference>
<organism evidence="12 13">
    <name type="scientific">Alienimonas chondri</name>
    <dbReference type="NCBI Taxonomy" id="2681879"/>
    <lineage>
        <taxon>Bacteria</taxon>
        <taxon>Pseudomonadati</taxon>
        <taxon>Planctomycetota</taxon>
        <taxon>Planctomycetia</taxon>
        <taxon>Planctomycetales</taxon>
        <taxon>Planctomycetaceae</taxon>
        <taxon>Alienimonas</taxon>
    </lineage>
</organism>
<proteinExistence type="inferred from homology"/>
<evidence type="ECO:0000256" key="1">
    <source>
        <dbReference type="ARBA" id="ARBA00004651"/>
    </source>
</evidence>
<keyword evidence="4 11" id="KW-0812">Transmembrane</keyword>
<comment type="activity regulation">
    <text evidence="11">Na(+) is not transported, but it plays an essential structural role and its presence is essential for fluoride channel function.</text>
</comment>
<keyword evidence="11" id="KW-0813">Transport</keyword>
<keyword evidence="3" id="KW-0997">Cell inner membrane</keyword>
<dbReference type="NCBIfam" id="TIGR00494">
    <property type="entry name" value="crcB"/>
    <property type="match status" value="1"/>
</dbReference>
<evidence type="ECO:0000256" key="5">
    <source>
        <dbReference type="ARBA" id="ARBA00022989"/>
    </source>
</evidence>
<keyword evidence="8 11" id="KW-0407">Ion channel</keyword>
<keyword evidence="11" id="KW-0479">Metal-binding</keyword>
<feature type="binding site" evidence="11">
    <location>
        <position position="73"/>
    </location>
    <ligand>
        <name>Na(+)</name>
        <dbReference type="ChEBI" id="CHEBI:29101"/>
        <note>structural</note>
    </ligand>
</feature>
<keyword evidence="5 11" id="KW-1133">Transmembrane helix</keyword>
<feature type="transmembrane region" description="Helical" evidence="11">
    <location>
        <begin position="65"/>
        <end position="82"/>
    </location>
</feature>
<evidence type="ECO:0000256" key="4">
    <source>
        <dbReference type="ARBA" id="ARBA00022692"/>
    </source>
</evidence>
<dbReference type="Pfam" id="PF02537">
    <property type="entry name" value="CRCB"/>
    <property type="match status" value="1"/>
</dbReference>
<comment type="caution">
    <text evidence="12">The sequence shown here is derived from an EMBL/GenBank/DDBJ whole genome shotgun (WGS) entry which is preliminary data.</text>
</comment>
<feature type="binding site" evidence="11">
    <location>
        <position position="76"/>
    </location>
    <ligand>
        <name>Na(+)</name>
        <dbReference type="ChEBI" id="CHEBI:29101"/>
        <note>structural</note>
    </ligand>
</feature>
<protein>
    <recommendedName>
        <fullName evidence="11">Fluoride-specific ion channel FluC</fullName>
    </recommendedName>
</protein>
<reference evidence="12 13" key="1">
    <citation type="journal article" date="2020" name="Syst. Appl. Microbiol.">
        <title>Alienimonas chondri sp. nov., a novel planctomycete isolated from the biofilm of the red alga Chondrus crispus.</title>
        <authorList>
            <person name="Vitorino I."/>
            <person name="Albuquerque L."/>
            <person name="Wiegand S."/>
            <person name="Kallscheuer N."/>
            <person name="da Costa M.S."/>
            <person name="Lobo-da-Cunha A."/>
            <person name="Jogler C."/>
            <person name="Lage O.M."/>
        </authorList>
    </citation>
    <scope>NUCLEOTIDE SEQUENCE [LARGE SCALE GENOMIC DNA]</scope>
    <source>
        <strain evidence="12 13">LzC2</strain>
    </source>
</reference>
<accession>A0ABX1VIJ4</accession>
<evidence type="ECO:0000256" key="8">
    <source>
        <dbReference type="ARBA" id="ARBA00023303"/>
    </source>
</evidence>
<comment type="function">
    <text evidence="11">Fluoride-specific ion channel. Important for reducing fluoride concentration in the cell, thus reducing its toxicity.</text>
</comment>
<comment type="catalytic activity">
    <reaction evidence="10">
        <text>fluoride(in) = fluoride(out)</text>
        <dbReference type="Rhea" id="RHEA:76159"/>
        <dbReference type="ChEBI" id="CHEBI:17051"/>
    </reaction>
    <physiologicalReaction direction="left-to-right" evidence="10">
        <dbReference type="Rhea" id="RHEA:76160"/>
    </physiologicalReaction>
</comment>
<evidence type="ECO:0000256" key="9">
    <source>
        <dbReference type="ARBA" id="ARBA00035120"/>
    </source>
</evidence>
<dbReference type="PANTHER" id="PTHR28259">
    <property type="entry name" value="FLUORIDE EXPORT PROTEIN 1-RELATED"/>
    <property type="match status" value="1"/>
</dbReference>
<evidence type="ECO:0000256" key="11">
    <source>
        <dbReference type="HAMAP-Rule" id="MF_00454"/>
    </source>
</evidence>
<sequence>MIAAVALGGAVGAVSRYLVSRYAADRWPAHAWLGTLAVNLAGCFLIGLAMYAAAERGQLSPAVRALLITGFLGGLTTFSTFGHEAVALGRGEGAPIALLHVGANVLGGLALVWAGRRVGTVLLG</sequence>
<evidence type="ECO:0000256" key="3">
    <source>
        <dbReference type="ARBA" id="ARBA00022519"/>
    </source>
</evidence>
<name>A0ABX1VIJ4_9PLAN</name>
<feature type="transmembrane region" description="Helical" evidence="11">
    <location>
        <begin position="31"/>
        <end position="53"/>
    </location>
</feature>